<accession>A0A6A4S4T2</accession>
<organism evidence="1 2">
    <name type="scientific">Scophthalmus maximus</name>
    <name type="common">Turbot</name>
    <name type="synonym">Psetta maxima</name>
    <dbReference type="NCBI Taxonomy" id="52904"/>
    <lineage>
        <taxon>Eukaryota</taxon>
        <taxon>Metazoa</taxon>
        <taxon>Chordata</taxon>
        <taxon>Craniata</taxon>
        <taxon>Vertebrata</taxon>
        <taxon>Euteleostomi</taxon>
        <taxon>Actinopterygii</taxon>
        <taxon>Neopterygii</taxon>
        <taxon>Teleostei</taxon>
        <taxon>Neoteleostei</taxon>
        <taxon>Acanthomorphata</taxon>
        <taxon>Carangaria</taxon>
        <taxon>Pleuronectiformes</taxon>
        <taxon>Pleuronectoidei</taxon>
        <taxon>Scophthalmidae</taxon>
        <taxon>Scophthalmus</taxon>
    </lineage>
</organism>
<proteinExistence type="predicted"/>
<evidence type="ECO:0000313" key="1">
    <source>
        <dbReference type="EMBL" id="KAF0029363.1"/>
    </source>
</evidence>
<gene>
    <name evidence="1" type="ORF">F2P81_018468</name>
</gene>
<dbReference type="EMBL" id="VEVO01000016">
    <property type="protein sequence ID" value="KAF0029363.1"/>
    <property type="molecule type" value="Genomic_DNA"/>
</dbReference>
<dbReference type="AlphaFoldDB" id="A0A6A4S4T2"/>
<dbReference type="Proteomes" id="UP000438429">
    <property type="component" value="Unassembled WGS sequence"/>
</dbReference>
<comment type="caution">
    <text evidence="1">The sequence shown here is derived from an EMBL/GenBank/DDBJ whole genome shotgun (WGS) entry which is preliminary data.</text>
</comment>
<protein>
    <submittedName>
        <fullName evidence="1">Uncharacterized protein</fullName>
    </submittedName>
</protein>
<name>A0A6A4S4T2_SCOMX</name>
<sequence length="129" mass="14403">MVVGSNTSQTSKRRSALTETPLLLASAEQLVSGTEGILLRPHRLRMAAYLSSSDKAKQSATSYVHCFIQGTFFRRCVVESTVGKLEITKKSTSKQTHKNGIKCYVNFSGIFAKVGKFNRQPRRRQLFVC</sequence>
<evidence type="ECO:0000313" key="2">
    <source>
        <dbReference type="Proteomes" id="UP000438429"/>
    </source>
</evidence>
<reference evidence="1 2" key="1">
    <citation type="submission" date="2019-06" db="EMBL/GenBank/DDBJ databases">
        <title>Draft genomes of female and male turbot (Scophthalmus maximus).</title>
        <authorList>
            <person name="Xu H."/>
            <person name="Xu X.-W."/>
            <person name="Shao C."/>
            <person name="Chen S."/>
        </authorList>
    </citation>
    <scope>NUCLEOTIDE SEQUENCE [LARGE SCALE GENOMIC DNA]</scope>
    <source>
        <strain evidence="1">Ysfricsl-2016a</strain>
        <tissue evidence="1">Blood</tissue>
    </source>
</reference>